<evidence type="ECO:0000313" key="3">
    <source>
        <dbReference type="Proteomes" id="UP001211513"/>
    </source>
</evidence>
<organism evidence="2 3">
    <name type="scientific">Xylella fastidiosa subsp. fastidiosa</name>
    <dbReference type="NCBI Taxonomy" id="644356"/>
    <lineage>
        <taxon>Bacteria</taxon>
        <taxon>Pseudomonadati</taxon>
        <taxon>Pseudomonadota</taxon>
        <taxon>Gammaproteobacteria</taxon>
        <taxon>Lysobacterales</taxon>
        <taxon>Lysobacteraceae</taxon>
        <taxon>Xylella</taxon>
    </lineage>
</organism>
<dbReference type="InterPro" id="IPR000873">
    <property type="entry name" value="AMP-dep_synth/lig_dom"/>
</dbReference>
<proteinExistence type="predicted"/>
<reference evidence="2" key="1">
    <citation type="journal article" date="2022" name="Phytopathology">
        <title>Complete circularized genome resources of seven strains of Xylella fastidiosa subsp. fastidiosa using hybrid assembly reveals unknown plasmids.</title>
        <authorList>
            <person name="Velasco-Amo M.D.P."/>
            <person name="Arias-Giraldo L.F.F."/>
            <person name="Ecija M.R."/>
            <person name="De La Fuente L."/>
            <person name="Marco-Noales E."/>
            <person name="Moralejo E."/>
            <person name="Navas-Cort J.A."/>
            <person name="Landa B.B."/>
        </authorList>
    </citation>
    <scope>NUCLEOTIDE SEQUENCE</scope>
    <source>
        <strain evidence="2">CFBP8073</strain>
    </source>
</reference>
<dbReference type="Pfam" id="PF00501">
    <property type="entry name" value="AMP-binding"/>
    <property type="match status" value="1"/>
</dbReference>
<sequence length="478" mass="53995">MKNYTNREKLNAFQKRYDPITTAYRDLTLTEKTLQKWKEEQLKIVIAHVKENSPFYRDHLRDIEPSKLTLDILHKLPFTTKNHLREQMQQILSGSLNDGLYYYETTGTTGVATPCPRDQKESYASNLQLQYAYEDILKEIFPTDHKPILGILGPTEIHSFSDTLASIALNIGICHAKIWPGSPVIGFDKCLSLIRDLKVEIIATSPGQVMTLAKEAMKRGLDPKKDFHVKVFMLSGELCTPELAENLENLWNAKIYNSLYGSQEAFVIASSTPSGLLRPHLPNYIFELVEPNTDKYLGETGEGELVVTCLVDGLKPLIRYRTGDIVSIKSVANKPFFEKYTIDVVGRVSDFIELNGKHFNAAQIESSLIKSIRGCLGYQILLTRSNNNKDSIVAKLEIPNLSPQERQLLIIKKTKNILECLGCQSTVMIVEDLSDHVNLGGWIKWKAARLVDTRQINGNLEPEVELSTGQLMERLNSL</sequence>
<protein>
    <submittedName>
        <fullName evidence="2">Phenylacetate--CoA ligase family protein</fullName>
    </submittedName>
</protein>
<dbReference type="GO" id="GO:0016874">
    <property type="term" value="F:ligase activity"/>
    <property type="evidence" value="ECO:0007669"/>
    <property type="project" value="UniProtKB-KW"/>
</dbReference>
<gene>
    <name evidence="2" type="ORF">OK117_04910</name>
</gene>
<dbReference type="PANTHER" id="PTHR43845">
    <property type="entry name" value="BLR5969 PROTEIN"/>
    <property type="match status" value="1"/>
</dbReference>
<keyword evidence="2" id="KW-0436">Ligase</keyword>
<dbReference type="InterPro" id="IPR042099">
    <property type="entry name" value="ANL_N_sf"/>
</dbReference>
<name>A0AAJ5R261_XYLFS</name>
<dbReference type="Gene3D" id="3.40.50.12780">
    <property type="entry name" value="N-terminal domain of ligase-like"/>
    <property type="match status" value="1"/>
</dbReference>
<accession>A0AAJ5R261</accession>
<feature type="domain" description="AMP-dependent synthetase/ligase" evidence="1">
    <location>
        <begin position="90"/>
        <end position="307"/>
    </location>
</feature>
<dbReference type="RefSeq" id="WP_058564684.1">
    <property type="nucleotide sequence ID" value="NZ_CP109886.1"/>
</dbReference>
<dbReference type="AlphaFoldDB" id="A0AAJ5R261"/>
<dbReference type="PANTHER" id="PTHR43845:SF1">
    <property type="entry name" value="BLR5969 PROTEIN"/>
    <property type="match status" value="1"/>
</dbReference>
<dbReference type="Proteomes" id="UP001211513">
    <property type="component" value="Chromosome"/>
</dbReference>
<dbReference type="EMBL" id="CP109886">
    <property type="protein sequence ID" value="WCF29204.1"/>
    <property type="molecule type" value="Genomic_DNA"/>
</dbReference>
<evidence type="ECO:0000259" key="1">
    <source>
        <dbReference type="Pfam" id="PF00501"/>
    </source>
</evidence>
<evidence type="ECO:0000313" key="2">
    <source>
        <dbReference type="EMBL" id="WCF29204.1"/>
    </source>
</evidence>
<reference evidence="2" key="2">
    <citation type="submission" date="2022-10" db="EMBL/GenBank/DDBJ databases">
        <authorList>
            <person name="Landa B."/>
            <person name="Arias-Giraldo L.F."/>
            <person name="Roman-Ecija M."/>
            <person name="Velasco-Amo M.P."/>
            <person name="De La Fuente L."/>
            <person name="Marco-Noales E."/>
            <person name="Moralejo E."/>
        </authorList>
    </citation>
    <scope>NUCLEOTIDE SEQUENCE</scope>
    <source>
        <strain evidence="2">CFBP8073</strain>
    </source>
</reference>
<dbReference type="SUPFAM" id="SSF56801">
    <property type="entry name" value="Acetyl-CoA synthetase-like"/>
    <property type="match status" value="1"/>
</dbReference>